<dbReference type="Proteomes" id="UP001626550">
    <property type="component" value="Unassembled WGS sequence"/>
</dbReference>
<feature type="region of interest" description="Disordered" evidence="1">
    <location>
        <begin position="1"/>
        <end position="29"/>
    </location>
</feature>
<sequence>MWTLSEDPFHTLGVDENDKSEAPASNNKEAPSWKLARIVELSGVGWELLQEVHCPSIKEPIYPGSFAFILREAGKGNGQASFYRSLELVNMWEALTLTYARLCPS</sequence>
<comment type="caution">
    <text evidence="2">The sequence shown here is derived from an EMBL/GenBank/DDBJ whole genome shotgun (WGS) entry which is preliminary data.</text>
</comment>
<gene>
    <name evidence="2" type="ORF">Ciccas_006807</name>
</gene>
<evidence type="ECO:0000256" key="1">
    <source>
        <dbReference type="SAM" id="MobiDB-lite"/>
    </source>
</evidence>
<evidence type="ECO:0000313" key="2">
    <source>
        <dbReference type="EMBL" id="KAL3314568.1"/>
    </source>
</evidence>
<name>A0ABD2Q574_9PLAT</name>
<keyword evidence="3" id="KW-1185">Reference proteome</keyword>
<proteinExistence type="predicted"/>
<organism evidence="2 3">
    <name type="scientific">Cichlidogyrus casuarinus</name>
    <dbReference type="NCBI Taxonomy" id="1844966"/>
    <lineage>
        <taxon>Eukaryota</taxon>
        <taxon>Metazoa</taxon>
        <taxon>Spiralia</taxon>
        <taxon>Lophotrochozoa</taxon>
        <taxon>Platyhelminthes</taxon>
        <taxon>Monogenea</taxon>
        <taxon>Monopisthocotylea</taxon>
        <taxon>Dactylogyridea</taxon>
        <taxon>Ancyrocephalidae</taxon>
        <taxon>Cichlidogyrus</taxon>
    </lineage>
</organism>
<evidence type="ECO:0000313" key="3">
    <source>
        <dbReference type="Proteomes" id="UP001626550"/>
    </source>
</evidence>
<dbReference type="EMBL" id="JBJKFK010000959">
    <property type="protein sequence ID" value="KAL3314568.1"/>
    <property type="molecule type" value="Genomic_DNA"/>
</dbReference>
<reference evidence="2 3" key="1">
    <citation type="submission" date="2024-11" db="EMBL/GenBank/DDBJ databases">
        <title>Adaptive evolution of stress response genes in parasites aligns with host niche diversity.</title>
        <authorList>
            <person name="Hahn C."/>
            <person name="Resl P."/>
        </authorList>
    </citation>
    <scope>NUCLEOTIDE SEQUENCE [LARGE SCALE GENOMIC DNA]</scope>
    <source>
        <strain evidence="2">EGGRZ-B1_66</strain>
        <tissue evidence="2">Body</tissue>
    </source>
</reference>
<accession>A0ABD2Q574</accession>
<protein>
    <submittedName>
        <fullName evidence="2">Uncharacterized protein</fullName>
    </submittedName>
</protein>
<dbReference type="AlphaFoldDB" id="A0ABD2Q574"/>